<gene>
    <name evidence="1" type="ORF">H257_00614</name>
</gene>
<evidence type="ECO:0000313" key="1">
    <source>
        <dbReference type="EMBL" id="ETV89273.1"/>
    </source>
</evidence>
<dbReference type="EMBL" id="KI913114">
    <property type="protein sequence ID" value="ETV89273.1"/>
    <property type="molecule type" value="Genomic_DNA"/>
</dbReference>
<reference evidence="1" key="1">
    <citation type="submission" date="2013-12" db="EMBL/GenBank/DDBJ databases">
        <title>The Genome Sequence of Aphanomyces astaci APO3.</title>
        <authorList>
            <consortium name="The Broad Institute Genomics Platform"/>
            <person name="Russ C."/>
            <person name="Tyler B."/>
            <person name="van West P."/>
            <person name="Dieguez-Uribeondo J."/>
            <person name="Young S.K."/>
            <person name="Zeng Q."/>
            <person name="Gargeya S."/>
            <person name="Fitzgerald M."/>
            <person name="Abouelleil A."/>
            <person name="Alvarado L."/>
            <person name="Chapman S.B."/>
            <person name="Gainer-Dewar J."/>
            <person name="Goldberg J."/>
            <person name="Griggs A."/>
            <person name="Gujja S."/>
            <person name="Hansen M."/>
            <person name="Howarth C."/>
            <person name="Imamovic A."/>
            <person name="Ireland A."/>
            <person name="Larimer J."/>
            <person name="McCowan C."/>
            <person name="Murphy C."/>
            <person name="Pearson M."/>
            <person name="Poon T.W."/>
            <person name="Priest M."/>
            <person name="Roberts A."/>
            <person name="Saif S."/>
            <person name="Shea T."/>
            <person name="Sykes S."/>
            <person name="Wortman J."/>
            <person name="Nusbaum C."/>
            <person name="Birren B."/>
        </authorList>
    </citation>
    <scope>NUCLEOTIDE SEQUENCE [LARGE SCALE GENOMIC DNA]</scope>
    <source>
        <strain evidence="1">APO3</strain>
    </source>
</reference>
<dbReference type="VEuPathDB" id="FungiDB:H257_00614"/>
<accession>W4HDQ4</accession>
<dbReference type="GeneID" id="20802610"/>
<organism evidence="1">
    <name type="scientific">Aphanomyces astaci</name>
    <name type="common">Crayfish plague agent</name>
    <dbReference type="NCBI Taxonomy" id="112090"/>
    <lineage>
        <taxon>Eukaryota</taxon>
        <taxon>Sar</taxon>
        <taxon>Stramenopiles</taxon>
        <taxon>Oomycota</taxon>
        <taxon>Saprolegniomycetes</taxon>
        <taxon>Saprolegniales</taxon>
        <taxon>Verrucalvaceae</taxon>
        <taxon>Aphanomyces</taxon>
    </lineage>
</organism>
<dbReference type="RefSeq" id="XP_009821673.1">
    <property type="nucleotide sequence ID" value="XM_009823371.1"/>
</dbReference>
<dbReference type="AlphaFoldDB" id="W4HDQ4"/>
<name>W4HDQ4_APHAT</name>
<sequence>MYCSGGVILKYIPQWRSIFVSSLQSAPALNLDKTIATLSEHATAFVRSLIFSGHLKEFVSHGPAAVATSCVISVTVGDKKADIDMLVATFDRKTCGCSLDARRLVNILSEYYSTSTSSAARSATDVTEVAVAPMSEDIMVCGASDATSNRKRKRGGDYDMLDERAKLATAQPFQYTQVLGRREVQLVMQRIDDIATTQQESKQAAPKTVWNVDMFQVLLKLRLRTYASLF</sequence>
<protein>
    <submittedName>
        <fullName evidence="1">Uncharacterized protein</fullName>
    </submittedName>
</protein>
<proteinExistence type="predicted"/>